<keyword evidence="6" id="KW-0819">tRNA processing</keyword>
<dbReference type="InterPro" id="IPR002730">
    <property type="entry name" value="Rpp29/RNP1"/>
</dbReference>
<evidence type="ECO:0000256" key="7">
    <source>
        <dbReference type="ARBA" id="ARBA00022722"/>
    </source>
</evidence>
<feature type="compositionally biased region" description="Basic residues" evidence="11">
    <location>
        <begin position="78"/>
        <end position="91"/>
    </location>
</feature>
<comment type="function">
    <text evidence="1">Component of ribonuclease P, a ribonucleoprotein complex that generates mature tRNA molecules by cleaving their 5'-ends.</text>
</comment>
<sequence length="247" mass="28042">MAEGKTTDSQKPGLPIVTNVEVFSSLEKEDLNSITGNVNVRNRSTWLTCFMQEHLPSNRLLANEDDMSNKFVSTDTSRKHKKKRQSKQRIKVSRSVLTKSSSYERRKLSKELTTRSTQKYSTYLPLKTLWTSYIEDLLQVDLSKLTTSVFPSLAQKMMKADLHGCPLRVRKSKCPSYIGVEGIVIQETRNMFTLITTGDRVKRIPKANSVFTTVLGNAVFTIHGNHFLVRPGERAAKKFKTKPSIDL</sequence>
<dbReference type="InterPro" id="IPR016848">
    <property type="entry name" value="RNase_P/MRP_Rpp29-subunit"/>
</dbReference>
<reference evidence="12 13" key="1">
    <citation type="journal article" date="2021" name="Elife">
        <title>Chloroplast acquisition without the gene transfer in kleptoplastic sea slugs, Plakobranchus ocellatus.</title>
        <authorList>
            <person name="Maeda T."/>
            <person name="Takahashi S."/>
            <person name="Yoshida T."/>
            <person name="Shimamura S."/>
            <person name="Takaki Y."/>
            <person name="Nagai Y."/>
            <person name="Toyoda A."/>
            <person name="Suzuki Y."/>
            <person name="Arimoto A."/>
            <person name="Ishii H."/>
            <person name="Satoh N."/>
            <person name="Nishiyama T."/>
            <person name="Hasebe M."/>
            <person name="Maruyama T."/>
            <person name="Minagawa J."/>
            <person name="Obokata J."/>
            <person name="Shigenobu S."/>
        </authorList>
    </citation>
    <scope>NUCLEOTIDE SEQUENCE [LARGE SCALE GENOMIC DNA]</scope>
</reference>
<proteinExistence type="inferred from homology"/>
<dbReference type="InterPro" id="IPR036980">
    <property type="entry name" value="RNase_P/MRP_Rpp29_sf"/>
</dbReference>
<dbReference type="GO" id="GO:0030677">
    <property type="term" value="C:ribonuclease P complex"/>
    <property type="evidence" value="ECO:0007669"/>
    <property type="project" value="InterPro"/>
</dbReference>
<dbReference type="GO" id="GO:0000172">
    <property type="term" value="C:ribonuclease MRP complex"/>
    <property type="evidence" value="ECO:0007669"/>
    <property type="project" value="InterPro"/>
</dbReference>
<dbReference type="AlphaFoldDB" id="A0AAV4FAZ1"/>
<accession>A0AAV4FAZ1</accession>
<comment type="similarity">
    <text evidence="3">Belongs to the eukaryotic/archaeal RNase P protein component 1 family.</text>
</comment>
<keyword evidence="9" id="KW-0378">Hydrolase</keyword>
<dbReference type="Pfam" id="PF01868">
    <property type="entry name" value="RNase_P-MRP_p29"/>
    <property type="match status" value="1"/>
</dbReference>
<evidence type="ECO:0000256" key="6">
    <source>
        <dbReference type="ARBA" id="ARBA00022694"/>
    </source>
</evidence>
<dbReference type="SMART" id="SM00538">
    <property type="entry name" value="POP4"/>
    <property type="match status" value="1"/>
</dbReference>
<comment type="subunit">
    <text evidence="10">Component of nuclear RNase P and RNase MRP ribonucleoproteins. RNase P consists of a catalytic RNA moiety and 10 different protein chains; POP1, POP4, POP5, POP7, RPP14, RPP21, RPP25, RPP30, RPP38 and RPP40. Within the RNase P complex, POP1, POP7 and RPP25 form the 'finger' subcomplex, POP5, RPP14, RPP40 and homodimeric RPP30 form the 'palm' subcomplex, and RPP21, POP4 and RPP38 form the 'wrist' subcomplex. All subunits of the RNase P complex interact with the catalytic RNA. Several subunits of RNase P are also part of the RNase MRP complex. RNase MRP consists of a catalytic RNA moiety and about 8 protein subunits; POP1, POP7, RPP25, RPP30, RPP38, RPP40 and possibly also POP4 and POP5.</text>
</comment>
<protein>
    <recommendedName>
        <fullName evidence="4">Ribonuclease P protein subunit p29</fullName>
    </recommendedName>
</protein>
<keyword evidence="7" id="KW-0540">Nuclease</keyword>
<dbReference type="PANTHER" id="PTHR13348">
    <property type="entry name" value="RIBONUCLEASE P SUBUNIT P29"/>
    <property type="match status" value="1"/>
</dbReference>
<keyword evidence="8" id="KW-0255">Endonuclease</keyword>
<evidence type="ECO:0000256" key="10">
    <source>
        <dbReference type="ARBA" id="ARBA00046486"/>
    </source>
</evidence>
<dbReference type="EMBL" id="BMAT01000636">
    <property type="protein sequence ID" value="GFR70095.1"/>
    <property type="molecule type" value="Genomic_DNA"/>
</dbReference>
<name>A0AAV4FAZ1_9GAST</name>
<comment type="subcellular location">
    <subcellularLocation>
        <location evidence="2">Nucleus</location>
    </subcellularLocation>
</comment>
<evidence type="ECO:0000256" key="5">
    <source>
        <dbReference type="ARBA" id="ARBA00022490"/>
    </source>
</evidence>
<dbReference type="GO" id="GO:0005634">
    <property type="term" value="C:nucleus"/>
    <property type="evidence" value="ECO:0007669"/>
    <property type="project" value="UniProtKB-SubCell"/>
</dbReference>
<comment type="caution">
    <text evidence="12">The sequence shown here is derived from an EMBL/GenBank/DDBJ whole genome shotgun (WGS) entry which is preliminary data.</text>
</comment>
<dbReference type="InterPro" id="IPR023534">
    <property type="entry name" value="Rof/RNase_P-like"/>
</dbReference>
<keyword evidence="13" id="KW-1185">Reference proteome</keyword>
<evidence type="ECO:0000256" key="4">
    <source>
        <dbReference type="ARBA" id="ARBA00016225"/>
    </source>
</evidence>
<dbReference type="GO" id="GO:0033204">
    <property type="term" value="F:ribonuclease P RNA binding"/>
    <property type="evidence" value="ECO:0007669"/>
    <property type="project" value="InterPro"/>
</dbReference>
<evidence type="ECO:0000256" key="8">
    <source>
        <dbReference type="ARBA" id="ARBA00022759"/>
    </source>
</evidence>
<dbReference type="GO" id="GO:0004519">
    <property type="term" value="F:endonuclease activity"/>
    <property type="evidence" value="ECO:0007669"/>
    <property type="project" value="UniProtKB-KW"/>
</dbReference>
<gene>
    <name evidence="12" type="ORF">ElyMa_000319900</name>
</gene>
<dbReference type="PANTHER" id="PTHR13348:SF0">
    <property type="entry name" value="RIBONUCLEASE P PROTEIN SUBUNIT P29"/>
    <property type="match status" value="1"/>
</dbReference>
<dbReference type="Proteomes" id="UP000762676">
    <property type="component" value="Unassembled WGS sequence"/>
</dbReference>
<dbReference type="InterPro" id="IPR023538">
    <property type="entry name" value="RNP1"/>
</dbReference>
<dbReference type="GO" id="GO:0001682">
    <property type="term" value="P:tRNA 5'-leader removal"/>
    <property type="evidence" value="ECO:0007669"/>
    <property type="project" value="InterPro"/>
</dbReference>
<dbReference type="HAMAP" id="MF_00754">
    <property type="entry name" value="RNase_P_1"/>
    <property type="match status" value="1"/>
</dbReference>
<keyword evidence="5" id="KW-0963">Cytoplasm</keyword>
<evidence type="ECO:0000256" key="2">
    <source>
        <dbReference type="ARBA" id="ARBA00004123"/>
    </source>
</evidence>
<evidence type="ECO:0000256" key="9">
    <source>
        <dbReference type="ARBA" id="ARBA00022801"/>
    </source>
</evidence>
<evidence type="ECO:0000256" key="1">
    <source>
        <dbReference type="ARBA" id="ARBA00002435"/>
    </source>
</evidence>
<dbReference type="GO" id="GO:0006364">
    <property type="term" value="P:rRNA processing"/>
    <property type="evidence" value="ECO:0007669"/>
    <property type="project" value="TreeGrafter"/>
</dbReference>
<evidence type="ECO:0000256" key="11">
    <source>
        <dbReference type="SAM" id="MobiDB-lite"/>
    </source>
</evidence>
<evidence type="ECO:0000256" key="3">
    <source>
        <dbReference type="ARBA" id="ARBA00006181"/>
    </source>
</evidence>
<dbReference type="GO" id="GO:0016787">
    <property type="term" value="F:hydrolase activity"/>
    <property type="evidence" value="ECO:0007669"/>
    <property type="project" value="UniProtKB-KW"/>
</dbReference>
<feature type="region of interest" description="Disordered" evidence="11">
    <location>
        <begin position="72"/>
        <end position="91"/>
    </location>
</feature>
<evidence type="ECO:0000313" key="13">
    <source>
        <dbReference type="Proteomes" id="UP000762676"/>
    </source>
</evidence>
<dbReference type="SUPFAM" id="SSF101744">
    <property type="entry name" value="Rof/RNase P subunit-like"/>
    <property type="match status" value="1"/>
</dbReference>
<organism evidence="12 13">
    <name type="scientific">Elysia marginata</name>
    <dbReference type="NCBI Taxonomy" id="1093978"/>
    <lineage>
        <taxon>Eukaryota</taxon>
        <taxon>Metazoa</taxon>
        <taxon>Spiralia</taxon>
        <taxon>Lophotrochozoa</taxon>
        <taxon>Mollusca</taxon>
        <taxon>Gastropoda</taxon>
        <taxon>Heterobranchia</taxon>
        <taxon>Euthyneura</taxon>
        <taxon>Panpulmonata</taxon>
        <taxon>Sacoglossa</taxon>
        <taxon>Placobranchoidea</taxon>
        <taxon>Plakobranchidae</taxon>
        <taxon>Elysia</taxon>
    </lineage>
</organism>
<evidence type="ECO:0000313" key="12">
    <source>
        <dbReference type="EMBL" id="GFR70095.1"/>
    </source>
</evidence>
<dbReference type="Gene3D" id="2.30.30.210">
    <property type="entry name" value="Ribonuclease P/MRP, subunit p29"/>
    <property type="match status" value="1"/>
</dbReference>